<dbReference type="FunFam" id="1.20.1540.10:FF:000008">
    <property type="entry name" value="RHOMBOID-like protein 13"/>
    <property type="match status" value="1"/>
</dbReference>
<feature type="signal peptide" evidence="9">
    <location>
        <begin position="1"/>
        <end position="23"/>
    </location>
</feature>
<feature type="transmembrane region" description="Helical" evidence="8">
    <location>
        <begin position="137"/>
        <end position="156"/>
    </location>
</feature>
<dbReference type="PaxDb" id="121845-A0A1S3DUT0"/>
<dbReference type="AlphaFoldDB" id="A0A1S3DUT0"/>
<feature type="chain" id="PRO_5010479174" evidence="9">
    <location>
        <begin position="24"/>
        <end position="242"/>
    </location>
</feature>
<dbReference type="KEGG" id="dci:103524156"/>
<keyword evidence="9" id="KW-0732">Signal</keyword>
<dbReference type="InterPro" id="IPR035952">
    <property type="entry name" value="Rhomboid-like_sf"/>
</dbReference>
<gene>
    <name evidence="12" type="primary">LOC103524156</name>
</gene>
<organism evidence="11 12">
    <name type="scientific">Diaphorina citri</name>
    <name type="common">Asian citrus psyllid</name>
    <dbReference type="NCBI Taxonomy" id="121845"/>
    <lineage>
        <taxon>Eukaryota</taxon>
        <taxon>Metazoa</taxon>
        <taxon>Ecdysozoa</taxon>
        <taxon>Arthropoda</taxon>
        <taxon>Hexapoda</taxon>
        <taxon>Insecta</taxon>
        <taxon>Pterygota</taxon>
        <taxon>Neoptera</taxon>
        <taxon>Paraneoptera</taxon>
        <taxon>Hemiptera</taxon>
        <taxon>Sternorrhyncha</taxon>
        <taxon>Psylloidea</taxon>
        <taxon>Psyllidae</taxon>
        <taxon>Diaphorininae</taxon>
        <taxon>Diaphorina</taxon>
    </lineage>
</organism>
<keyword evidence="4 8" id="KW-0812">Transmembrane</keyword>
<dbReference type="InterPro" id="IPR022764">
    <property type="entry name" value="Peptidase_S54_rhomboid_dom"/>
</dbReference>
<feature type="transmembrane region" description="Helical" evidence="8">
    <location>
        <begin position="106"/>
        <end position="131"/>
    </location>
</feature>
<keyword evidence="3" id="KW-0645">Protease</keyword>
<evidence type="ECO:0000256" key="4">
    <source>
        <dbReference type="ARBA" id="ARBA00022692"/>
    </source>
</evidence>
<sequence length="242" mass="27727">MTRPRRYELGLILLLVHILHLGADTIPPATLGLVFLQSMVYLNIFRKPWSTLDVCISADAVIQQRDYKRLILSAFEHGDDMHLYYNMVSLILKGRQLEKIYGWGKFLSLVIFLTVFTSLYYILLAYIVFYITNDTSELSHCAIGFSAVLFAMKTILTRLQPDAYQQILNINVKAIYAPWFELIIIYLLVPNASFKGHLSGILVGLTYTDTPIGWGLDYVVDKCQEMINGEEQEDMGEEQKQN</sequence>
<reference evidence="12" key="1">
    <citation type="submission" date="2025-08" db="UniProtKB">
        <authorList>
            <consortium name="RefSeq"/>
        </authorList>
    </citation>
    <scope>IDENTIFICATION</scope>
</reference>
<evidence type="ECO:0000313" key="11">
    <source>
        <dbReference type="Proteomes" id="UP000079169"/>
    </source>
</evidence>
<name>A0A1S3DUT0_DIACI</name>
<evidence type="ECO:0000313" key="12">
    <source>
        <dbReference type="RefSeq" id="XP_008487381.1"/>
    </source>
</evidence>
<dbReference type="GO" id="GO:0006508">
    <property type="term" value="P:proteolysis"/>
    <property type="evidence" value="ECO:0007669"/>
    <property type="project" value="UniProtKB-KW"/>
</dbReference>
<comment type="similarity">
    <text evidence="2">Belongs to the peptidase S54 family.</text>
</comment>
<evidence type="ECO:0000259" key="10">
    <source>
        <dbReference type="Pfam" id="PF01694"/>
    </source>
</evidence>
<evidence type="ECO:0000256" key="2">
    <source>
        <dbReference type="ARBA" id="ARBA00009045"/>
    </source>
</evidence>
<feature type="domain" description="Peptidase S54 rhomboid" evidence="10">
    <location>
        <begin position="66"/>
        <end position="208"/>
    </location>
</feature>
<dbReference type="GO" id="GO:0004252">
    <property type="term" value="F:serine-type endopeptidase activity"/>
    <property type="evidence" value="ECO:0007669"/>
    <property type="project" value="InterPro"/>
</dbReference>
<accession>A0A1S3DUT0</accession>
<dbReference type="Gene3D" id="1.20.1540.10">
    <property type="entry name" value="Rhomboid-like"/>
    <property type="match status" value="1"/>
</dbReference>
<evidence type="ECO:0000256" key="8">
    <source>
        <dbReference type="SAM" id="Phobius"/>
    </source>
</evidence>
<dbReference type="Pfam" id="PF01694">
    <property type="entry name" value="Rhomboid"/>
    <property type="match status" value="1"/>
</dbReference>
<evidence type="ECO:0000256" key="6">
    <source>
        <dbReference type="ARBA" id="ARBA00022989"/>
    </source>
</evidence>
<evidence type="ECO:0000256" key="5">
    <source>
        <dbReference type="ARBA" id="ARBA00022801"/>
    </source>
</evidence>
<evidence type="ECO:0000256" key="1">
    <source>
        <dbReference type="ARBA" id="ARBA00004141"/>
    </source>
</evidence>
<evidence type="ECO:0000256" key="7">
    <source>
        <dbReference type="ARBA" id="ARBA00023136"/>
    </source>
</evidence>
<dbReference type="GO" id="GO:0016020">
    <property type="term" value="C:membrane"/>
    <property type="evidence" value="ECO:0007669"/>
    <property type="project" value="UniProtKB-SubCell"/>
</dbReference>
<dbReference type="GeneID" id="103524156"/>
<evidence type="ECO:0000256" key="3">
    <source>
        <dbReference type="ARBA" id="ARBA00022670"/>
    </source>
</evidence>
<dbReference type="PANTHER" id="PTHR43066">
    <property type="entry name" value="RHOMBOID-RELATED PROTEIN"/>
    <property type="match status" value="1"/>
</dbReference>
<comment type="subcellular location">
    <subcellularLocation>
        <location evidence="1">Membrane</location>
        <topology evidence="1">Multi-pass membrane protein</topology>
    </subcellularLocation>
</comment>
<dbReference type="STRING" id="121845.A0A1S3DUT0"/>
<dbReference type="OMA" id="VWVELIL"/>
<dbReference type="PANTHER" id="PTHR43066:SF1">
    <property type="entry name" value="RHOMBOID PROTEIN 2"/>
    <property type="match status" value="1"/>
</dbReference>
<keyword evidence="6 8" id="KW-1133">Transmembrane helix</keyword>
<evidence type="ECO:0000256" key="9">
    <source>
        <dbReference type="SAM" id="SignalP"/>
    </source>
</evidence>
<keyword evidence="5" id="KW-0378">Hydrolase</keyword>
<dbReference type="SUPFAM" id="SSF144091">
    <property type="entry name" value="Rhomboid-like"/>
    <property type="match status" value="1"/>
</dbReference>
<dbReference type="Proteomes" id="UP000079169">
    <property type="component" value="Unplaced"/>
</dbReference>
<feature type="transmembrane region" description="Helical" evidence="8">
    <location>
        <begin position="168"/>
        <end position="189"/>
    </location>
</feature>
<proteinExistence type="inferred from homology"/>
<protein>
    <submittedName>
        <fullName evidence="12">Rhomboid-related protein 4-like</fullName>
    </submittedName>
</protein>
<dbReference type="RefSeq" id="XP_008487381.1">
    <property type="nucleotide sequence ID" value="XM_008489159.2"/>
</dbReference>
<keyword evidence="7 8" id="KW-0472">Membrane</keyword>
<keyword evidence="11" id="KW-1185">Reference proteome</keyword>